<gene>
    <name evidence="1" type="ORF">LTR09_000818</name>
</gene>
<comment type="caution">
    <text evidence="1">The sequence shown here is derived from an EMBL/GenBank/DDBJ whole genome shotgun (WGS) entry which is preliminary data.</text>
</comment>
<dbReference type="AlphaFoldDB" id="A0AAJ0GKC3"/>
<sequence>MKDGLTAATASGWSVIAPSINTPSPRDAHESRTAELELLHHWTLHTAATLSPGSQELYLWQSVLVELSFPHDFLLDGMLALSAIHKAVRQPQHSSSLMLRSSMYIERAITSFRSHLDQPSAATTVPVFALASLLAIHSLAIAQVQPPSDPLHALCFMARLFKGIGATIRNYWNHLLESDITPLLVFVDKESLTAEELPELVRLRDWVAQMQNLDHHLREACLDAIDELHFILRHIRSLEHGDRAPVAITLNWPAMLPSVFLDHLAEKHEVTLVILAHFAIPCSMHEDTWFLRNWARWTFEEDQEVDERLGAEYESYIEWPREMMRTTVS</sequence>
<dbReference type="InterPro" id="IPR053157">
    <property type="entry name" value="Sterol_Uptake_Regulator"/>
</dbReference>
<evidence type="ECO:0000313" key="1">
    <source>
        <dbReference type="EMBL" id="KAK3059252.1"/>
    </source>
</evidence>
<dbReference type="PANTHER" id="PTHR47784:SF4">
    <property type="entry name" value="ZN(II)2CYS6 TRANSCRIPTION FACTOR (EUROFUNG)"/>
    <property type="match status" value="1"/>
</dbReference>
<dbReference type="EMBL" id="JAWDJX010000001">
    <property type="protein sequence ID" value="KAK3059252.1"/>
    <property type="molecule type" value="Genomic_DNA"/>
</dbReference>
<organism evidence="1 2">
    <name type="scientific">Extremus antarcticus</name>
    <dbReference type="NCBI Taxonomy" id="702011"/>
    <lineage>
        <taxon>Eukaryota</taxon>
        <taxon>Fungi</taxon>
        <taxon>Dikarya</taxon>
        <taxon>Ascomycota</taxon>
        <taxon>Pezizomycotina</taxon>
        <taxon>Dothideomycetes</taxon>
        <taxon>Dothideomycetidae</taxon>
        <taxon>Mycosphaerellales</taxon>
        <taxon>Extremaceae</taxon>
        <taxon>Extremus</taxon>
    </lineage>
</organism>
<name>A0AAJ0GKC3_9PEZI</name>
<accession>A0AAJ0GKC3</accession>
<evidence type="ECO:0000313" key="2">
    <source>
        <dbReference type="Proteomes" id="UP001271007"/>
    </source>
</evidence>
<dbReference type="Pfam" id="PF11951">
    <property type="entry name" value="Fungal_trans_2"/>
    <property type="match status" value="1"/>
</dbReference>
<dbReference type="InterPro" id="IPR021858">
    <property type="entry name" value="Fun_TF"/>
</dbReference>
<protein>
    <submittedName>
        <fullName evidence="1">Uncharacterized protein</fullName>
    </submittedName>
</protein>
<keyword evidence="2" id="KW-1185">Reference proteome</keyword>
<dbReference type="GO" id="GO:0001228">
    <property type="term" value="F:DNA-binding transcription activator activity, RNA polymerase II-specific"/>
    <property type="evidence" value="ECO:0007669"/>
    <property type="project" value="TreeGrafter"/>
</dbReference>
<dbReference type="Proteomes" id="UP001271007">
    <property type="component" value="Unassembled WGS sequence"/>
</dbReference>
<proteinExistence type="predicted"/>
<reference evidence="1" key="1">
    <citation type="submission" date="2023-04" db="EMBL/GenBank/DDBJ databases">
        <title>Black Yeasts Isolated from many extreme environments.</title>
        <authorList>
            <person name="Coleine C."/>
            <person name="Stajich J.E."/>
            <person name="Selbmann L."/>
        </authorList>
    </citation>
    <scope>NUCLEOTIDE SEQUENCE</scope>
    <source>
        <strain evidence="1">CCFEE 5312</strain>
    </source>
</reference>
<dbReference type="PANTHER" id="PTHR47784">
    <property type="entry name" value="STEROL UPTAKE CONTROL PROTEIN 2"/>
    <property type="match status" value="1"/>
</dbReference>